<gene>
    <name evidence="2" type="ORF">H0A72_08445</name>
</gene>
<evidence type="ECO:0000313" key="2">
    <source>
        <dbReference type="EMBL" id="NYT49335.1"/>
    </source>
</evidence>
<keyword evidence="1" id="KW-0472">Membrane</keyword>
<dbReference type="AlphaFoldDB" id="A0A853FTT6"/>
<organism evidence="2 3">
    <name type="scientific">Parapusillimonas granuli</name>
    <dbReference type="NCBI Taxonomy" id="380911"/>
    <lineage>
        <taxon>Bacteria</taxon>
        <taxon>Pseudomonadati</taxon>
        <taxon>Pseudomonadota</taxon>
        <taxon>Betaproteobacteria</taxon>
        <taxon>Burkholderiales</taxon>
        <taxon>Alcaligenaceae</taxon>
        <taxon>Parapusillimonas</taxon>
    </lineage>
</organism>
<evidence type="ECO:0000256" key="1">
    <source>
        <dbReference type="SAM" id="Phobius"/>
    </source>
</evidence>
<dbReference type="Proteomes" id="UP000559809">
    <property type="component" value="Unassembled WGS sequence"/>
</dbReference>
<proteinExistence type="predicted"/>
<comment type="caution">
    <text evidence="2">The sequence shown here is derived from an EMBL/GenBank/DDBJ whole genome shotgun (WGS) entry which is preliminary data.</text>
</comment>
<keyword evidence="1" id="KW-1133">Transmembrane helix</keyword>
<reference evidence="2 3" key="1">
    <citation type="submission" date="2020-07" db="EMBL/GenBank/DDBJ databases">
        <title>Taxonomic revisions and descriptions of new bacterial species based on genomic comparisons in the high-G+C-content subgroup of the family Alcaligenaceae.</title>
        <authorList>
            <person name="Szabo A."/>
            <person name="Felfoldi T."/>
        </authorList>
    </citation>
    <scope>NUCLEOTIDE SEQUENCE [LARGE SCALE GENOMIC DNA]</scope>
    <source>
        <strain evidence="2 3">LMG 24012</strain>
    </source>
</reference>
<protein>
    <submittedName>
        <fullName evidence="2">Uncharacterized protein</fullName>
    </submittedName>
</protein>
<keyword evidence="3" id="KW-1185">Reference proteome</keyword>
<dbReference type="EMBL" id="JACCEM010000004">
    <property type="protein sequence ID" value="NYT49335.1"/>
    <property type="molecule type" value="Genomic_DNA"/>
</dbReference>
<accession>A0A853FTT6</accession>
<name>A0A853FTT6_9BURK</name>
<keyword evidence="1" id="KW-0812">Transmembrane</keyword>
<evidence type="ECO:0000313" key="3">
    <source>
        <dbReference type="Proteomes" id="UP000559809"/>
    </source>
</evidence>
<feature type="transmembrane region" description="Helical" evidence="1">
    <location>
        <begin position="27"/>
        <end position="52"/>
    </location>
</feature>
<sequence length="56" mass="6341">MPTPDHNNLNDVDAPVPWMQRLLDSPFILLTLGVMIPMIVYNLWGVIEILLLPTAQ</sequence>
<dbReference type="RefSeq" id="WP_180154636.1">
    <property type="nucleotide sequence ID" value="NZ_JACCEM010000004.1"/>
</dbReference>